<reference evidence="9" key="1">
    <citation type="submission" date="2023-06" db="EMBL/GenBank/DDBJ databases">
        <title>Sysu t00039.</title>
        <authorList>
            <person name="Gao L."/>
            <person name="Fang B.-Z."/>
            <person name="Li W.-J."/>
        </authorList>
    </citation>
    <scope>NUCLEOTIDE SEQUENCE</scope>
    <source>
        <strain evidence="9">SYSU T00039</strain>
    </source>
</reference>
<keyword evidence="5 7" id="KW-0472">Membrane</keyword>
<evidence type="ECO:0000256" key="5">
    <source>
        <dbReference type="ARBA" id="ARBA00023136"/>
    </source>
</evidence>
<evidence type="ECO:0000256" key="2">
    <source>
        <dbReference type="ARBA" id="ARBA00022448"/>
    </source>
</evidence>
<evidence type="ECO:0000259" key="8">
    <source>
        <dbReference type="PROSITE" id="PS50850"/>
    </source>
</evidence>
<name>A0AAW7M9X8_9MICO</name>
<dbReference type="RefSeq" id="WP_301121218.1">
    <property type="nucleotide sequence ID" value="NZ_JAUHPX010000008.1"/>
</dbReference>
<dbReference type="Gene3D" id="1.20.1720.10">
    <property type="entry name" value="Multidrug resistance protein D"/>
    <property type="match status" value="1"/>
</dbReference>
<feature type="transmembrane region" description="Helical" evidence="7">
    <location>
        <begin position="137"/>
        <end position="163"/>
    </location>
</feature>
<keyword evidence="2" id="KW-0813">Transport</keyword>
<dbReference type="Proteomes" id="UP001172737">
    <property type="component" value="Unassembled WGS sequence"/>
</dbReference>
<feature type="transmembrane region" description="Helical" evidence="7">
    <location>
        <begin position="271"/>
        <end position="293"/>
    </location>
</feature>
<feature type="transmembrane region" description="Helical" evidence="7">
    <location>
        <begin position="305"/>
        <end position="323"/>
    </location>
</feature>
<feature type="transmembrane region" description="Helical" evidence="7">
    <location>
        <begin position="395"/>
        <end position="416"/>
    </location>
</feature>
<feature type="transmembrane region" description="Helical" evidence="7">
    <location>
        <begin position="200"/>
        <end position="225"/>
    </location>
</feature>
<keyword evidence="3 7" id="KW-0812">Transmembrane</keyword>
<dbReference type="GO" id="GO:0005886">
    <property type="term" value="C:plasma membrane"/>
    <property type="evidence" value="ECO:0007669"/>
    <property type="project" value="UniProtKB-SubCell"/>
</dbReference>
<feature type="transmembrane region" description="Helical" evidence="7">
    <location>
        <begin position="422"/>
        <end position="444"/>
    </location>
</feature>
<feature type="region of interest" description="Disordered" evidence="6">
    <location>
        <begin position="456"/>
        <end position="476"/>
    </location>
</feature>
<feature type="transmembrane region" description="Helical" evidence="7">
    <location>
        <begin position="29"/>
        <end position="57"/>
    </location>
</feature>
<proteinExistence type="predicted"/>
<keyword evidence="10" id="KW-1185">Reference proteome</keyword>
<dbReference type="SUPFAM" id="SSF103473">
    <property type="entry name" value="MFS general substrate transporter"/>
    <property type="match status" value="1"/>
</dbReference>
<evidence type="ECO:0000256" key="3">
    <source>
        <dbReference type="ARBA" id="ARBA00022692"/>
    </source>
</evidence>
<dbReference type="GO" id="GO:0022857">
    <property type="term" value="F:transmembrane transporter activity"/>
    <property type="evidence" value="ECO:0007669"/>
    <property type="project" value="InterPro"/>
</dbReference>
<evidence type="ECO:0000313" key="10">
    <source>
        <dbReference type="Proteomes" id="UP001172737"/>
    </source>
</evidence>
<dbReference type="EMBL" id="JAUHPX010000008">
    <property type="protein sequence ID" value="MDN4488975.1"/>
    <property type="molecule type" value="Genomic_DNA"/>
</dbReference>
<dbReference type="InterPro" id="IPR020846">
    <property type="entry name" value="MFS_dom"/>
</dbReference>
<feature type="transmembrane region" description="Helical" evidence="7">
    <location>
        <begin position="169"/>
        <end position="188"/>
    </location>
</feature>
<feature type="transmembrane region" description="Helical" evidence="7">
    <location>
        <begin position="330"/>
        <end position="349"/>
    </location>
</feature>
<dbReference type="PANTHER" id="PTHR42718:SF9">
    <property type="entry name" value="MAJOR FACILITATOR SUPERFAMILY MULTIDRUG TRANSPORTER MFSC"/>
    <property type="match status" value="1"/>
</dbReference>
<dbReference type="Gene3D" id="1.20.1250.20">
    <property type="entry name" value="MFS general substrate transporter like domains"/>
    <property type="match status" value="1"/>
</dbReference>
<feature type="transmembrane region" description="Helical" evidence="7">
    <location>
        <begin position="77"/>
        <end position="95"/>
    </location>
</feature>
<dbReference type="InterPro" id="IPR036259">
    <property type="entry name" value="MFS_trans_sf"/>
</dbReference>
<evidence type="ECO:0000256" key="6">
    <source>
        <dbReference type="SAM" id="MobiDB-lite"/>
    </source>
</evidence>
<evidence type="ECO:0000256" key="4">
    <source>
        <dbReference type="ARBA" id="ARBA00022989"/>
    </source>
</evidence>
<evidence type="ECO:0000256" key="1">
    <source>
        <dbReference type="ARBA" id="ARBA00004651"/>
    </source>
</evidence>
<evidence type="ECO:0000313" key="9">
    <source>
        <dbReference type="EMBL" id="MDN4488975.1"/>
    </source>
</evidence>
<accession>A0AAW7M9X8</accession>
<gene>
    <name evidence="9" type="ORF">QQX10_12440</name>
</gene>
<dbReference type="PANTHER" id="PTHR42718">
    <property type="entry name" value="MAJOR FACILITATOR SUPERFAMILY MULTIDRUG TRANSPORTER MFSC"/>
    <property type="match status" value="1"/>
</dbReference>
<dbReference type="InterPro" id="IPR011701">
    <property type="entry name" value="MFS"/>
</dbReference>
<dbReference type="AlphaFoldDB" id="A0AAW7M9X8"/>
<protein>
    <submittedName>
        <fullName evidence="9">MFS transporter</fullName>
    </submittedName>
</protein>
<comment type="caution">
    <text evidence="9">The sequence shown here is derived from an EMBL/GenBank/DDBJ whole genome shotgun (WGS) entry which is preliminary data.</text>
</comment>
<sequence>MTPTQGFGARFALPVLTGPAMNPLNTTMIAVALVPIAEATGVTVAQVMWLVAGLYLVSSVGQPACGRLADIYGPRRVYLAGLTATAIGGIVPALWPTFTGVLVARLLIGLGTSAAYPSSMAQISAQSARLRREPPPILLSGLSMAALTSISIGPVLGGLLVHWFGWQSIFLVNVPVAIAVAVMTLRWLPRDDARVAPGTSVARAIDLPGMVLFTLTLTPTLVFLLDIDQHQWWLLAAPALAGPALIWHERRTERPFIDVRMLARNRALSRTYLRFFLSYVGIYLVTYSMTPWFQSARGLDADVTGLMMIPAAVVAFAANLIVARQPRPRRTLIIAAGVPLVGGVLVTAIHTGTPLAWVLAAIALFGIPQGLVSVTNQAVLYRQAPAGQIGTAAGLSRTALQMGAIAASVVIAGAVGDTPTDASLHTVGIVIAAVSAVVLVLVVADPGLRSDVHRVRDARRTRRESRSAQGAPAGSH</sequence>
<feature type="transmembrane region" description="Helical" evidence="7">
    <location>
        <begin position="355"/>
        <end position="374"/>
    </location>
</feature>
<dbReference type="Pfam" id="PF07690">
    <property type="entry name" value="MFS_1"/>
    <property type="match status" value="1"/>
</dbReference>
<organism evidence="9 10">
    <name type="scientific">Demequina lignilytica</name>
    <dbReference type="NCBI Taxonomy" id="3051663"/>
    <lineage>
        <taxon>Bacteria</taxon>
        <taxon>Bacillati</taxon>
        <taxon>Actinomycetota</taxon>
        <taxon>Actinomycetes</taxon>
        <taxon>Micrococcales</taxon>
        <taxon>Demequinaceae</taxon>
        <taxon>Demequina</taxon>
    </lineage>
</organism>
<dbReference type="PROSITE" id="PS50850">
    <property type="entry name" value="MFS"/>
    <property type="match status" value="1"/>
</dbReference>
<comment type="subcellular location">
    <subcellularLocation>
        <location evidence="1">Cell membrane</location>
        <topology evidence="1">Multi-pass membrane protein</topology>
    </subcellularLocation>
</comment>
<evidence type="ECO:0000256" key="7">
    <source>
        <dbReference type="SAM" id="Phobius"/>
    </source>
</evidence>
<feature type="domain" description="Major facilitator superfamily (MFS) profile" evidence="8">
    <location>
        <begin position="11"/>
        <end position="447"/>
    </location>
</feature>
<keyword evidence="4 7" id="KW-1133">Transmembrane helix</keyword>